<dbReference type="InterPro" id="IPR003115">
    <property type="entry name" value="ParB_N"/>
</dbReference>
<feature type="compositionally biased region" description="Basic and acidic residues" evidence="1">
    <location>
        <begin position="198"/>
        <end position="208"/>
    </location>
</feature>
<dbReference type="InterPro" id="IPR036086">
    <property type="entry name" value="ParB/Sulfiredoxin_sf"/>
</dbReference>
<evidence type="ECO:0000313" key="3">
    <source>
        <dbReference type="EMBL" id="OUP68875.1"/>
    </source>
</evidence>
<accession>A0A1Y4MJE6</accession>
<dbReference type="Gene3D" id="3.90.1530.10">
    <property type="entry name" value="Conserved hypothetical protein from pyrococcus furiosus pfu- 392566-001, ParB domain"/>
    <property type="match status" value="1"/>
</dbReference>
<dbReference type="SUPFAM" id="SSF110849">
    <property type="entry name" value="ParB/Sulfiredoxin"/>
    <property type="match status" value="1"/>
</dbReference>
<evidence type="ECO:0000313" key="4">
    <source>
        <dbReference type="Proteomes" id="UP000196386"/>
    </source>
</evidence>
<dbReference type="CDD" id="cd16401">
    <property type="entry name" value="ParB_N_like_MT"/>
    <property type="match status" value="1"/>
</dbReference>
<evidence type="ECO:0000256" key="1">
    <source>
        <dbReference type="SAM" id="MobiDB-lite"/>
    </source>
</evidence>
<feature type="region of interest" description="Disordered" evidence="1">
    <location>
        <begin position="180"/>
        <end position="208"/>
    </location>
</feature>
<protein>
    <recommendedName>
        <fullName evidence="2">ParB-like N-terminal domain-containing protein</fullName>
    </recommendedName>
</protein>
<organism evidence="3 4">
    <name type="scientific">Anaerotruncus colihominis</name>
    <dbReference type="NCBI Taxonomy" id="169435"/>
    <lineage>
        <taxon>Bacteria</taxon>
        <taxon>Bacillati</taxon>
        <taxon>Bacillota</taxon>
        <taxon>Clostridia</taxon>
        <taxon>Eubacteriales</taxon>
        <taxon>Oscillospiraceae</taxon>
        <taxon>Anaerotruncus</taxon>
    </lineage>
</organism>
<evidence type="ECO:0000259" key="2">
    <source>
        <dbReference type="SMART" id="SM00470"/>
    </source>
</evidence>
<feature type="region of interest" description="Disordered" evidence="1">
    <location>
        <begin position="126"/>
        <end position="162"/>
    </location>
</feature>
<proteinExistence type="predicted"/>
<gene>
    <name evidence="3" type="ORF">B5F11_10990</name>
</gene>
<feature type="compositionally biased region" description="Acidic residues" evidence="1">
    <location>
        <begin position="131"/>
        <end position="161"/>
    </location>
</feature>
<dbReference type="RefSeq" id="WP_087301523.1">
    <property type="nucleotide sequence ID" value="NZ_NFKP01000013.1"/>
</dbReference>
<reference evidence="4" key="1">
    <citation type="submission" date="2017-04" db="EMBL/GenBank/DDBJ databases">
        <title>Function of individual gut microbiota members based on whole genome sequencing of pure cultures obtained from chicken caecum.</title>
        <authorList>
            <person name="Medvecky M."/>
            <person name="Cejkova D."/>
            <person name="Polansky O."/>
            <person name="Karasova D."/>
            <person name="Kubasova T."/>
            <person name="Cizek A."/>
            <person name="Rychlik I."/>
        </authorList>
    </citation>
    <scope>NUCLEOTIDE SEQUENCE [LARGE SCALE GENOMIC DNA]</scope>
    <source>
        <strain evidence="4">An175</strain>
    </source>
</reference>
<feature type="domain" description="ParB-like N-terminal" evidence="2">
    <location>
        <begin position="4"/>
        <end position="93"/>
    </location>
</feature>
<dbReference type="AlphaFoldDB" id="A0A1Y4MJE6"/>
<dbReference type="EMBL" id="NFKP01000013">
    <property type="protein sequence ID" value="OUP68875.1"/>
    <property type="molecule type" value="Genomic_DNA"/>
</dbReference>
<name>A0A1Y4MJE6_9FIRM</name>
<dbReference type="SMART" id="SM00470">
    <property type="entry name" value="ParB"/>
    <property type="match status" value="1"/>
</dbReference>
<sequence>MNIKRIKLADVKPAAYNPRRQLKPGEKEYEALKASISRWSLVEPLVVNLRTGNLVGGHQRYNVLLDLGHTEAEAAVVDLDEKQEKLLNVALNRIEGQWDYEKLQDLFEEFSAEDIFATGYSDGELKTLFGGEDEDPTDLYQDDPEPEEDDDGDDTEEDDGEFSIYLSFPTRQAAEEWLEGEGIERSFPRGGRNLVIHMEGDSYEDTRN</sequence>
<dbReference type="Pfam" id="PF02195">
    <property type="entry name" value="ParB_N"/>
    <property type="match status" value="1"/>
</dbReference>
<comment type="caution">
    <text evidence="3">The sequence shown here is derived from an EMBL/GenBank/DDBJ whole genome shotgun (WGS) entry which is preliminary data.</text>
</comment>
<dbReference type="Proteomes" id="UP000196386">
    <property type="component" value="Unassembled WGS sequence"/>
</dbReference>